<dbReference type="SMART" id="SM00530">
    <property type="entry name" value="HTH_XRE"/>
    <property type="match status" value="1"/>
</dbReference>
<sequence>MLLRNAYAAVLQLLRARLGLTQHDIAMAVTQSHVSQLEAVKTSATLEVSQELAQALNLHPVSLLTLVHAAKDQKTARDVLLLAMEELNAIELLDASLPAQPEKLAHPQSVAAEKKWEAVQALRKEGRSQAEVTEILGLPKSTVGRLWHKKNS</sequence>
<reference evidence="2" key="1">
    <citation type="submission" date="2021-06" db="EMBL/GenBank/DDBJ databases">
        <title>Updating the genus Pseudomonas: Description of 43 new species and partition of the Pseudomonas putida group.</title>
        <authorList>
            <person name="Girard L."/>
            <person name="Lood C."/>
            <person name="Vandamme P."/>
            <person name="Rokni-Zadeh H."/>
            <person name="Van Noort V."/>
            <person name="Hofte M."/>
            <person name="Lavigne R."/>
            <person name="De Mot R."/>
        </authorList>
    </citation>
    <scope>NUCLEOTIDE SEQUENCE</scope>
    <source>
        <strain evidence="2">SWRI79</strain>
    </source>
</reference>
<dbReference type="EMBL" id="JAHSTV010000019">
    <property type="protein sequence ID" value="MBV4467232.1"/>
    <property type="molecule type" value="Genomic_DNA"/>
</dbReference>
<protein>
    <submittedName>
        <fullName evidence="2">Helix-turn-helix domain-containing protein</fullName>
    </submittedName>
</protein>
<organism evidence="2 3">
    <name type="scientific">Pseudomonas farris</name>
    <dbReference type="NCBI Taxonomy" id="2841207"/>
    <lineage>
        <taxon>Bacteria</taxon>
        <taxon>Pseudomonadati</taxon>
        <taxon>Pseudomonadota</taxon>
        <taxon>Gammaproteobacteria</taxon>
        <taxon>Pseudomonadales</taxon>
        <taxon>Pseudomonadaceae</taxon>
        <taxon>Pseudomonas</taxon>
    </lineage>
</organism>
<proteinExistence type="predicted"/>
<name>A0ABS6Q3D3_9PSED</name>
<accession>A0ABS6Q3D3</accession>
<dbReference type="Pfam" id="PF01381">
    <property type="entry name" value="HTH_3"/>
    <property type="match status" value="1"/>
</dbReference>
<evidence type="ECO:0000259" key="1">
    <source>
        <dbReference type="PROSITE" id="PS50943"/>
    </source>
</evidence>
<dbReference type="CDD" id="cd00093">
    <property type="entry name" value="HTH_XRE"/>
    <property type="match status" value="1"/>
</dbReference>
<dbReference type="PROSITE" id="PS50943">
    <property type="entry name" value="HTH_CROC1"/>
    <property type="match status" value="1"/>
</dbReference>
<keyword evidence="3" id="KW-1185">Reference proteome</keyword>
<evidence type="ECO:0000313" key="2">
    <source>
        <dbReference type="EMBL" id="MBV4467232.1"/>
    </source>
</evidence>
<gene>
    <name evidence="2" type="ORF">KVG95_28360</name>
</gene>
<dbReference type="Proteomes" id="UP000886900">
    <property type="component" value="Unassembled WGS sequence"/>
</dbReference>
<dbReference type="RefSeq" id="WP_217858798.1">
    <property type="nucleotide sequence ID" value="NZ_JAHSTV010000019.1"/>
</dbReference>
<evidence type="ECO:0000313" key="3">
    <source>
        <dbReference type="Proteomes" id="UP000886900"/>
    </source>
</evidence>
<feature type="domain" description="HTH cro/C1-type" evidence="1">
    <location>
        <begin position="11"/>
        <end position="63"/>
    </location>
</feature>
<dbReference type="InterPro" id="IPR001387">
    <property type="entry name" value="Cro/C1-type_HTH"/>
</dbReference>
<comment type="caution">
    <text evidence="2">The sequence shown here is derived from an EMBL/GenBank/DDBJ whole genome shotgun (WGS) entry which is preliminary data.</text>
</comment>